<dbReference type="GO" id="GO:0007052">
    <property type="term" value="P:mitotic spindle organization"/>
    <property type="evidence" value="ECO:0007669"/>
    <property type="project" value="TreeGrafter"/>
</dbReference>
<evidence type="ECO:0000256" key="10">
    <source>
        <dbReference type="RuleBase" id="RU361210"/>
    </source>
</evidence>
<feature type="compositionally biased region" description="Basic and acidic residues" evidence="11">
    <location>
        <begin position="1"/>
        <end position="16"/>
    </location>
</feature>
<evidence type="ECO:0000256" key="11">
    <source>
        <dbReference type="SAM" id="MobiDB-lite"/>
    </source>
</evidence>
<evidence type="ECO:0000256" key="2">
    <source>
        <dbReference type="ARBA" id="ARBA00004123"/>
    </source>
</evidence>
<dbReference type="EMBL" id="JAESVG020000008">
    <property type="protein sequence ID" value="KAG8625312.1"/>
    <property type="molecule type" value="Genomic_DNA"/>
</dbReference>
<dbReference type="EC" id="5.2.1.8" evidence="10"/>
<sequence>MSEDVRNNRGLRRLDSGEQITPQEPKKRINEGDDLSFFLTSKAYVDIVTFIGQLNRSMFPQTQSDGQVRSWTTHSTNIPLSPEVEKIKGLVQTLSTILDETPPETGPRRFGNAAFRTWYKKVEERTPALLQQALPDRIWEHTHNEAQELLQKELGEYFLGSFGSPERLDYGTGHELSFLAFLGGIWKLHGFASSENGEQERSIVVGIIEPYLVLVRKLILAYTLEPAGSHGVWGLDDHSFAPYILGSAQLSPAVSPDALPPMEGSLKGAPRPGDVVKEAAVRRLSEENLYFSAIAFIYDVKKGPFWEHSPTLYDISGIEAGWAKINKGLMKMYNAEVLSKFPVVQHLRFGSLFRWETDPSATLTTTSVHARSQPPASGLTRLLANPGITSSPMPPKQPSFGAVGTAAPWARAPPPSNGSFAMPTMPAGSAGIPRGSPSRASQDRAPGMNGSRRPG</sequence>
<dbReference type="InterPro" id="IPR037218">
    <property type="entry name" value="PTPA_sf"/>
</dbReference>
<accession>A0A8K0KXR7</accession>
<dbReference type="GO" id="GO:0005737">
    <property type="term" value="C:cytoplasm"/>
    <property type="evidence" value="ECO:0007669"/>
    <property type="project" value="UniProtKB-SubCell"/>
</dbReference>
<protein>
    <recommendedName>
        <fullName evidence="10">Serine/threonine-protein phosphatase 2A activator</fullName>
        <ecNumber evidence="10">5.2.1.8</ecNumber>
    </recommendedName>
    <alternativeName>
        <fullName evidence="10">Phosphotyrosyl phosphatase activator</fullName>
    </alternativeName>
</protein>
<dbReference type="PANTHER" id="PTHR10012">
    <property type="entry name" value="SERINE/THREONINE-PROTEIN PHOSPHATASE 2A REGULATORY SUBUNIT B"/>
    <property type="match status" value="1"/>
</dbReference>
<evidence type="ECO:0000256" key="5">
    <source>
        <dbReference type="ARBA" id="ARBA00022490"/>
    </source>
</evidence>
<organism evidence="12 13">
    <name type="scientific">Elsinoe batatas</name>
    <dbReference type="NCBI Taxonomy" id="2601811"/>
    <lineage>
        <taxon>Eukaryota</taxon>
        <taxon>Fungi</taxon>
        <taxon>Dikarya</taxon>
        <taxon>Ascomycota</taxon>
        <taxon>Pezizomycotina</taxon>
        <taxon>Dothideomycetes</taxon>
        <taxon>Dothideomycetidae</taxon>
        <taxon>Myriangiales</taxon>
        <taxon>Elsinoaceae</taxon>
        <taxon>Elsinoe</taxon>
    </lineage>
</organism>
<gene>
    <name evidence="12" type="ORF">KVT40_007063</name>
</gene>
<dbReference type="GO" id="GO:0008160">
    <property type="term" value="F:protein tyrosine phosphatase activator activity"/>
    <property type="evidence" value="ECO:0007669"/>
    <property type="project" value="TreeGrafter"/>
</dbReference>
<feature type="region of interest" description="Disordered" evidence="11">
    <location>
        <begin position="1"/>
        <end position="29"/>
    </location>
</feature>
<evidence type="ECO:0000256" key="9">
    <source>
        <dbReference type="ARBA" id="ARBA00025287"/>
    </source>
</evidence>
<dbReference type="PANTHER" id="PTHR10012:SF3">
    <property type="entry name" value="SERINE_THREONINE-PROTEIN PHOSPHATASE 2A ACTIVATOR 1"/>
    <property type="match status" value="1"/>
</dbReference>
<evidence type="ECO:0000313" key="13">
    <source>
        <dbReference type="Proteomes" id="UP000809789"/>
    </source>
</evidence>
<evidence type="ECO:0000256" key="1">
    <source>
        <dbReference type="ARBA" id="ARBA00000971"/>
    </source>
</evidence>
<comment type="caution">
    <text evidence="12">The sequence shown here is derived from an EMBL/GenBank/DDBJ whole genome shotgun (WGS) entry which is preliminary data.</text>
</comment>
<reference evidence="12" key="1">
    <citation type="submission" date="2021-07" db="EMBL/GenBank/DDBJ databases">
        <title>Elsinoe batatas strain:CRI-CJ2 Genome sequencing and assembly.</title>
        <authorList>
            <person name="Huang L."/>
        </authorList>
    </citation>
    <scope>NUCLEOTIDE SEQUENCE</scope>
    <source>
        <strain evidence="12">CRI-CJ2</strain>
    </source>
</reference>
<dbReference type="FunFam" id="1.20.120.1150:FF:000003">
    <property type="entry name" value="Serine/threonine-protein phosphatase 2A activator"/>
    <property type="match status" value="1"/>
</dbReference>
<keyword evidence="13" id="KW-1185">Reference proteome</keyword>
<evidence type="ECO:0000313" key="12">
    <source>
        <dbReference type="EMBL" id="KAG8625312.1"/>
    </source>
</evidence>
<dbReference type="CDD" id="cd04087">
    <property type="entry name" value="PTPA"/>
    <property type="match status" value="1"/>
</dbReference>
<comment type="similarity">
    <text evidence="4 10">Belongs to the PTPA-type PPIase family.</text>
</comment>
<dbReference type="OrthoDB" id="16120at2759"/>
<dbReference type="GO" id="GO:0005634">
    <property type="term" value="C:nucleus"/>
    <property type="evidence" value="ECO:0007669"/>
    <property type="project" value="UniProtKB-SubCell"/>
</dbReference>
<dbReference type="Pfam" id="PF03095">
    <property type="entry name" value="PTPA"/>
    <property type="match status" value="1"/>
</dbReference>
<dbReference type="GO" id="GO:0003755">
    <property type="term" value="F:peptidyl-prolyl cis-trans isomerase activity"/>
    <property type="evidence" value="ECO:0007669"/>
    <property type="project" value="UniProtKB-KW"/>
</dbReference>
<comment type="function">
    <text evidence="9">PPIases accelerate the folding of proteins. It catalyzes the cis-trans isomerization of proline imidic peptide bonds in oligopeptides. Acts as a regulatory subunit for PP2A-like phosphatases modulating their activity or substrate specificity, probably by inducing a conformational change in the catalytic subunit, a direct target of the PPIase. Can reactivate inactive phosphatase PP2A-phosphatase methylesterase complexes (PP2Ai) in presence of ATP and Mg(2+) by dissociating the inactive form from the complex.</text>
</comment>
<dbReference type="Gene3D" id="1.20.120.1150">
    <property type="match status" value="1"/>
</dbReference>
<evidence type="ECO:0000256" key="4">
    <source>
        <dbReference type="ARBA" id="ARBA00011019"/>
    </source>
</evidence>
<keyword evidence="6 10" id="KW-0697">Rotamase</keyword>
<name>A0A8K0KXR7_9PEZI</name>
<dbReference type="Proteomes" id="UP000809789">
    <property type="component" value="Unassembled WGS sequence"/>
</dbReference>
<dbReference type="SUPFAM" id="SSF140984">
    <property type="entry name" value="PTPA-like"/>
    <property type="match status" value="1"/>
</dbReference>
<evidence type="ECO:0000256" key="7">
    <source>
        <dbReference type="ARBA" id="ARBA00023235"/>
    </source>
</evidence>
<dbReference type="InterPro" id="IPR004327">
    <property type="entry name" value="Phstyr_phstse_ac"/>
</dbReference>
<proteinExistence type="inferred from homology"/>
<evidence type="ECO:0000256" key="3">
    <source>
        <dbReference type="ARBA" id="ARBA00004496"/>
    </source>
</evidence>
<dbReference type="GO" id="GO:0000159">
    <property type="term" value="C:protein phosphatase type 2A complex"/>
    <property type="evidence" value="ECO:0007669"/>
    <property type="project" value="TreeGrafter"/>
</dbReference>
<keyword evidence="7 10" id="KW-0413">Isomerase</keyword>
<comment type="subcellular location">
    <subcellularLocation>
        <location evidence="3 10">Cytoplasm</location>
    </subcellularLocation>
    <subcellularLocation>
        <location evidence="2">Nucleus</location>
    </subcellularLocation>
</comment>
<comment type="catalytic activity">
    <reaction evidence="1 10">
        <text>[protein]-peptidylproline (omega=180) = [protein]-peptidylproline (omega=0)</text>
        <dbReference type="Rhea" id="RHEA:16237"/>
        <dbReference type="Rhea" id="RHEA-COMP:10747"/>
        <dbReference type="Rhea" id="RHEA-COMP:10748"/>
        <dbReference type="ChEBI" id="CHEBI:83833"/>
        <dbReference type="ChEBI" id="CHEBI:83834"/>
        <dbReference type="EC" id="5.2.1.8"/>
    </reaction>
</comment>
<dbReference type="InterPro" id="IPR043170">
    <property type="entry name" value="PTPA_C_lid"/>
</dbReference>
<evidence type="ECO:0000256" key="8">
    <source>
        <dbReference type="ARBA" id="ARBA00023242"/>
    </source>
</evidence>
<feature type="region of interest" description="Disordered" evidence="11">
    <location>
        <begin position="364"/>
        <end position="455"/>
    </location>
</feature>
<keyword evidence="5 10" id="KW-0963">Cytoplasm</keyword>
<evidence type="ECO:0000256" key="6">
    <source>
        <dbReference type="ARBA" id="ARBA00023110"/>
    </source>
</evidence>
<keyword evidence="8" id="KW-0539">Nucleus</keyword>
<dbReference type="AlphaFoldDB" id="A0A8K0KXR7"/>